<evidence type="ECO:0000313" key="2">
    <source>
        <dbReference type="Proteomes" id="UP000016665"/>
    </source>
</evidence>
<accession>A0A803W159</accession>
<keyword evidence="2" id="KW-1185">Reference proteome</keyword>
<proteinExistence type="predicted"/>
<dbReference type="Ensembl" id="ENSFALT00000045463.1">
    <property type="protein sequence ID" value="ENSFALP00000028715.1"/>
    <property type="gene ID" value="ENSFALG00000024751.1"/>
</dbReference>
<reference evidence="1 2" key="1">
    <citation type="journal article" date="2012" name="Nature">
        <title>The genomic landscape of species divergence in Ficedula flycatchers.</title>
        <authorList>
            <person name="Ellegren H."/>
            <person name="Smeds L."/>
            <person name="Burri R."/>
            <person name="Olason P.I."/>
            <person name="Backstrom N."/>
            <person name="Kawakami T."/>
            <person name="Kunstner A."/>
            <person name="Makinen H."/>
            <person name="Nadachowska-Brzyska K."/>
            <person name="Qvarnstrom A."/>
            <person name="Uebbing S."/>
            <person name="Wolf J.B."/>
        </authorList>
    </citation>
    <scope>NUCLEOTIDE SEQUENCE [LARGE SCALE GENOMIC DNA]</scope>
</reference>
<reference evidence="1" key="3">
    <citation type="submission" date="2025-09" db="UniProtKB">
        <authorList>
            <consortium name="Ensembl"/>
        </authorList>
    </citation>
    <scope>IDENTIFICATION</scope>
</reference>
<evidence type="ECO:0000313" key="1">
    <source>
        <dbReference type="Ensembl" id="ENSFALP00000028715.1"/>
    </source>
</evidence>
<dbReference type="AlphaFoldDB" id="A0A803W159"/>
<name>A0A803W159_FICAL</name>
<reference evidence="1" key="2">
    <citation type="submission" date="2025-08" db="UniProtKB">
        <authorList>
            <consortium name="Ensembl"/>
        </authorList>
    </citation>
    <scope>IDENTIFICATION</scope>
</reference>
<organism evidence="1 2">
    <name type="scientific">Ficedula albicollis</name>
    <name type="common">Collared flycatcher</name>
    <name type="synonym">Muscicapa albicollis</name>
    <dbReference type="NCBI Taxonomy" id="59894"/>
    <lineage>
        <taxon>Eukaryota</taxon>
        <taxon>Metazoa</taxon>
        <taxon>Chordata</taxon>
        <taxon>Craniata</taxon>
        <taxon>Vertebrata</taxon>
        <taxon>Euteleostomi</taxon>
        <taxon>Archelosauria</taxon>
        <taxon>Archosauria</taxon>
        <taxon>Dinosauria</taxon>
        <taxon>Saurischia</taxon>
        <taxon>Theropoda</taxon>
        <taxon>Coelurosauria</taxon>
        <taxon>Aves</taxon>
        <taxon>Neognathae</taxon>
        <taxon>Neoaves</taxon>
        <taxon>Telluraves</taxon>
        <taxon>Australaves</taxon>
        <taxon>Passeriformes</taxon>
        <taxon>Muscicapidae</taxon>
        <taxon>Ficedula</taxon>
    </lineage>
</organism>
<dbReference type="Proteomes" id="UP000016665">
    <property type="component" value="Chromosome 3"/>
</dbReference>
<protein>
    <submittedName>
        <fullName evidence="1">Uncharacterized protein</fullName>
    </submittedName>
</protein>
<sequence length="95" mass="10713">ILMNFILSSEFLIQRRKKKMFCSPGKSRTTECSSALTTGIRHSLGLSPRREIASLLNCGGFSNWPCFQENWGQGWFHIQPLIFGSNPAKPPTSRL</sequence>